<organism evidence="1 2">
    <name type="scientific">Nitrosospira multiformis</name>
    <dbReference type="NCBI Taxonomy" id="1231"/>
    <lineage>
        <taxon>Bacteria</taxon>
        <taxon>Pseudomonadati</taxon>
        <taxon>Pseudomonadota</taxon>
        <taxon>Betaproteobacteria</taxon>
        <taxon>Nitrosomonadales</taxon>
        <taxon>Nitrosomonadaceae</taxon>
        <taxon>Nitrosospira</taxon>
    </lineage>
</organism>
<dbReference type="Proteomes" id="UP000183898">
    <property type="component" value="Unassembled WGS sequence"/>
</dbReference>
<dbReference type="EMBL" id="FOCT01000015">
    <property type="protein sequence ID" value="SEO24446.1"/>
    <property type="molecule type" value="Genomic_DNA"/>
</dbReference>
<gene>
    <name evidence="1" type="ORF">SAMN05216404_11519</name>
</gene>
<dbReference type="AlphaFoldDB" id="A0A1H8N4J9"/>
<dbReference type="RefSeq" id="WP_139176927.1">
    <property type="nucleotide sequence ID" value="NZ_FOCT01000015.1"/>
</dbReference>
<accession>A0A1H8N4J9</accession>
<evidence type="ECO:0000313" key="2">
    <source>
        <dbReference type="Proteomes" id="UP000183898"/>
    </source>
</evidence>
<name>A0A1H8N4J9_9PROT</name>
<reference evidence="1 2" key="1">
    <citation type="submission" date="2016-10" db="EMBL/GenBank/DDBJ databases">
        <authorList>
            <person name="de Groot N.N."/>
        </authorList>
    </citation>
    <scope>NUCLEOTIDE SEQUENCE [LARGE SCALE GENOMIC DNA]</scope>
    <source>
        <strain evidence="1 2">Nl18</strain>
    </source>
</reference>
<proteinExistence type="predicted"/>
<evidence type="ECO:0000313" key="1">
    <source>
        <dbReference type="EMBL" id="SEO24446.1"/>
    </source>
</evidence>
<protein>
    <submittedName>
        <fullName evidence="1">Uncharacterized protein</fullName>
    </submittedName>
</protein>
<sequence length="76" mass="8809">MTVKRSGHSSEPYFLGKDFEKIVGKKLDQFRTPAEMEEAIEKKLGRKLKSVSVDPEQIRKQSEKIIKESYLLLNNL</sequence>